<proteinExistence type="predicted"/>
<evidence type="ECO:0000313" key="2">
    <source>
        <dbReference type="EMBL" id="PCK20520.1"/>
    </source>
</evidence>
<reference evidence="2 3" key="1">
    <citation type="submission" date="2017-06" db="EMBL/GenBank/DDBJ databases">
        <title>Draft Genome Sequence of Bacillus sp Strain 36R Isolated from saline sediment at Atanasia, Sonora, Mexico.</title>
        <authorList>
            <person name="Sanchez Diaz R."/>
            <person name="Quiroz Macias M.E."/>
            <person name="Ibarra Gamez J.C."/>
            <person name="Enciso Ibarra J."/>
            <person name="Gomez Gil B."/>
            <person name="Galaviz Silva L."/>
        </authorList>
    </citation>
    <scope>NUCLEOTIDE SEQUENCE [LARGE SCALE GENOMIC DNA]</scope>
    <source>
        <strain evidence="2 3">36R_ATNSAL</strain>
    </source>
</reference>
<dbReference type="AlphaFoldDB" id="A0A2A5IT70"/>
<evidence type="ECO:0000256" key="1">
    <source>
        <dbReference type="SAM" id="Phobius"/>
    </source>
</evidence>
<feature type="transmembrane region" description="Helical" evidence="1">
    <location>
        <begin position="6"/>
        <end position="25"/>
    </location>
</feature>
<evidence type="ECO:0000313" key="3">
    <source>
        <dbReference type="Proteomes" id="UP000228754"/>
    </source>
</evidence>
<comment type="caution">
    <text evidence="2">The sequence shown here is derived from an EMBL/GenBank/DDBJ whole genome shotgun (WGS) entry which is preliminary data.</text>
</comment>
<dbReference type="EMBL" id="NKHG01000092">
    <property type="protein sequence ID" value="PCK20520.1"/>
    <property type="molecule type" value="Genomic_DNA"/>
</dbReference>
<dbReference type="Pfam" id="PF11167">
    <property type="entry name" value="DUF2953"/>
    <property type="match status" value="1"/>
</dbReference>
<gene>
    <name evidence="2" type="ORF">CEY02_12985</name>
</gene>
<keyword evidence="1" id="KW-0472">Membrane</keyword>
<dbReference type="OrthoDB" id="1683589at2"/>
<dbReference type="Proteomes" id="UP000228754">
    <property type="component" value="Unassembled WGS sequence"/>
</dbReference>
<dbReference type="InterPro" id="IPR021338">
    <property type="entry name" value="DUF2953"/>
</dbReference>
<organism evidence="2 3">
    <name type="scientific">Bacillus pumilus</name>
    <name type="common">Bacillus mesentericus</name>
    <dbReference type="NCBI Taxonomy" id="1408"/>
    <lineage>
        <taxon>Bacteria</taxon>
        <taxon>Bacillati</taxon>
        <taxon>Bacillota</taxon>
        <taxon>Bacilli</taxon>
        <taxon>Bacillales</taxon>
        <taxon>Bacillaceae</taxon>
        <taxon>Bacillus</taxon>
    </lineage>
</organism>
<sequence>MEEVSTVLYVWISAICLLVILLIFMKVTISLEYSHANDNDHLALKVITLYGIVRLNKEIPMVRVNTEDQTIDIREKKMAGSKTPSHEKESLHKKVDKRDMKQILHQMERIAKEVVDLNRIMRQFFIHIKIVSFHWSTWIGFHDAALTGVAAGGVWSVKGALLAFMQEHLTFKHKPVYEVIPAFQHNVSQIHFTCIAYFRIGHAMLAAIRLLVHWLKGRKARKNASLQATKNESSV</sequence>
<accession>A0A2A5IT70</accession>
<keyword evidence="1" id="KW-0812">Transmembrane</keyword>
<protein>
    <submittedName>
        <fullName evidence="2">Sporulation protein</fullName>
    </submittedName>
</protein>
<name>A0A2A5IT70_BACPU</name>
<keyword evidence="1" id="KW-1133">Transmembrane helix</keyword>